<dbReference type="PANTHER" id="PTHR47099:SF1">
    <property type="entry name" value="METHYLCOBAMIDE:COM METHYLTRANSFERASE MTBA"/>
    <property type="match status" value="1"/>
</dbReference>
<sequence>FTGDDYGTQQGPLISLSMWRKLIIPHIKRLYSLAKSYSLKIMQHSCGSVEVFLPDLIEIGLDAIEPVQVRARGMDIERLLKKYRGKLIFHGSIDTQYTLPFGNLEDVKREVLHRIELFKRYRGLVIAPSQHLLPEIPLENILVMYETAYEFGKLNNQS</sequence>
<comment type="caution">
    <text evidence="2">The sequence shown here is derived from an EMBL/GenBank/DDBJ whole genome shotgun (WGS) entry which is preliminary data.</text>
</comment>
<reference evidence="2" key="1">
    <citation type="journal article" date="2014" name="Front. Microbiol.">
        <title>High frequency of phylogenetically diverse reductive dehalogenase-homologous genes in deep subseafloor sedimentary metagenomes.</title>
        <authorList>
            <person name="Kawai M."/>
            <person name="Futagami T."/>
            <person name="Toyoda A."/>
            <person name="Takaki Y."/>
            <person name="Nishi S."/>
            <person name="Hori S."/>
            <person name="Arai W."/>
            <person name="Tsubouchi T."/>
            <person name="Morono Y."/>
            <person name="Uchiyama I."/>
            <person name="Ito T."/>
            <person name="Fujiyama A."/>
            <person name="Inagaki F."/>
            <person name="Takami H."/>
        </authorList>
    </citation>
    <scope>NUCLEOTIDE SEQUENCE</scope>
    <source>
        <strain evidence="2">Expedition CK06-06</strain>
    </source>
</reference>
<dbReference type="GO" id="GO:0006779">
    <property type="term" value="P:porphyrin-containing compound biosynthetic process"/>
    <property type="evidence" value="ECO:0007669"/>
    <property type="project" value="InterPro"/>
</dbReference>
<evidence type="ECO:0000313" key="2">
    <source>
        <dbReference type="EMBL" id="GAH80674.1"/>
    </source>
</evidence>
<feature type="non-terminal residue" evidence="2">
    <location>
        <position position="1"/>
    </location>
</feature>
<dbReference type="EMBL" id="BARU01036763">
    <property type="protein sequence ID" value="GAH80674.1"/>
    <property type="molecule type" value="Genomic_DNA"/>
</dbReference>
<gene>
    <name evidence="2" type="ORF">S03H2_57355</name>
</gene>
<dbReference type="AlphaFoldDB" id="X1JQX2"/>
<dbReference type="InterPro" id="IPR038071">
    <property type="entry name" value="UROD/MetE-like_sf"/>
</dbReference>
<dbReference type="Pfam" id="PF01208">
    <property type="entry name" value="URO-D"/>
    <property type="match status" value="1"/>
</dbReference>
<dbReference type="Gene3D" id="3.20.20.210">
    <property type="match status" value="1"/>
</dbReference>
<proteinExistence type="predicted"/>
<dbReference type="SUPFAM" id="SSF51726">
    <property type="entry name" value="UROD/MetE-like"/>
    <property type="match status" value="1"/>
</dbReference>
<protein>
    <recommendedName>
        <fullName evidence="1">Uroporphyrinogen decarboxylase (URO-D) domain-containing protein</fullName>
    </recommendedName>
</protein>
<accession>X1JQX2</accession>
<name>X1JQX2_9ZZZZ</name>
<feature type="domain" description="Uroporphyrinogen decarboxylase (URO-D)" evidence="1">
    <location>
        <begin position="12"/>
        <end position="150"/>
    </location>
</feature>
<dbReference type="InterPro" id="IPR052024">
    <property type="entry name" value="Methanogen_methyltrans"/>
</dbReference>
<dbReference type="GO" id="GO:0004853">
    <property type="term" value="F:uroporphyrinogen decarboxylase activity"/>
    <property type="evidence" value="ECO:0007669"/>
    <property type="project" value="InterPro"/>
</dbReference>
<dbReference type="InterPro" id="IPR000257">
    <property type="entry name" value="Uroporphyrinogen_deCOase"/>
</dbReference>
<dbReference type="PANTHER" id="PTHR47099">
    <property type="entry name" value="METHYLCOBAMIDE:COM METHYLTRANSFERASE MTBA"/>
    <property type="match status" value="1"/>
</dbReference>
<organism evidence="2">
    <name type="scientific">marine sediment metagenome</name>
    <dbReference type="NCBI Taxonomy" id="412755"/>
    <lineage>
        <taxon>unclassified sequences</taxon>
        <taxon>metagenomes</taxon>
        <taxon>ecological metagenomes</taxon>
    </lineage>
</organism>
<evidence type="ECO:0000259" key="1">
    <source>
        <dbReference type="Pfam" id="PF01208"/>
    </source>
</evidence>